<gene>
    <name evidence="7" type="ORF">Metlim_0848</name>
</gene>
<comment type="similarity">
    <text evidence="2">Belongs to the CorA metal ion transporter (MIT) (TC 1.A.35) family.</text>
</comment>
<accession>H1YXK1</accession>
<dbReference type="STRING" id="937775.Metlim_0848"/>
<dbReference type="GO" id="GO:0016020">
    <property type="term" value="C:membrane"/>
    <property type="evidence" value="ECO:0007669"/>
    <property type="project" value="UniProtKB-SubCell"/>
</dbReference>
<evidence type="ECO:0000256" key="5">
    <source>
        <dbReference type="ARBA" id="ARBA00023136"/>
    </source>
</evidence>
<dbReference type="InterPro" id="IPR045863">
    <property type="entry name" value="CorA_TM1_TM2"/>
</dbReference>
<dbReference type="Gene3D" id="3.30.460.20">
    <property type="entry name" value="CorA soluble domain-like"/>
    <property type="match status" value="1"/>
</dbReference>
<evidence type="ECO:0000313" key="8">
    <source>
        <dbReference type="Proteomes" id="UP000005741"/>
    </source>
</evidence>
<evidence type="ECO:0000256" key="4">
    <source>
        <dbReference type="ARBA" id="ARBA00022989"/>
    </source>
</evidence>
<reference evidence="7 8" key="1">
    <citation type="submission" date="2011-10" db="EMBL/GenBank/DDBJ databases">
        <title>The Improved High-Quality Draft genome of Methanoplanus limicola DSM 2279.</title>
        <authorList>
            <consortium name="US DOE Joint Genome Institute (JGI-PGF)"/>
            <person name="Lucas S."/>
            <person name="Copeland A."/>
            <person name="Lapidus A."/>
            <person name="Glavina del Rio T."/>
            <person name="Dalin E."/>
            <person name="Tice H."/>
            <person name="Bruce D."/>
            <person name="Goodwin L."/>
            <person name="Pitluck S."/>
            <person name="Peters L."/>
            <person name="Mikhailova N."/>
            <person name="Lu M."/>
            <person name="Kyrpides N."/>
            <person name="Mavromatis K."/>
            <person name="Ivanova N."/>
            <person name="Markowitz V."/>
            <person name="Cheng J.-F."/>
            <person name="Hugenholtz P."/>
            <person name="Woyke T."/>
            <person name="Wu D."/>
            <person name="Wirth R."/>
            <person name="Brambilla E.-M."/>
            <person name="Klenk H.-P."/>
            <person name="Eisen J.A."/>
        </authorList>
    </citation>
    <scope>NUCLEOTIDE SEQUENCE [LARGE SCALE GENOMIC DNA]</scope>
    <source>
        <strain evidence="7 8">DSM 2279</strain>
    </source>
</reference>
<proteinExistence type="inferred from homology"/>
<sequence length="314" mass="35974">MIEIIKTRKSGESVIQERITDIEEDCWIHLTGPSSDEISSVSEITGIPEEYLYAALDEEERSRLEFEGEVTLIVVDIPEETSETTPYEYSTLPLGIMITEKYLVTVCLRENPLISGYLNDEFLKFSTFKRTRLLFLVLYKNSLMYLRYLRILDRKSGAIEINLQKSMKNRELIQLLNIEKSLVFFSTSLKGNEGVLEKILKFRPLRMYEEDTDLLEDVIIENTQAIEMANIYSSILSGMMDAFASVINNNMNQVMKLLASVTIVIAIPNIIASLFGMNVPLPMSDYPAAFPILLLLSFLLSSLLVIFMWRKNFL</sequence>
<dbReference type="RefSeq" id="WP_004076684.1">
    <property type="nucleotide sequence ID" value="NZ_CM001436.1"/>
</dbReference>
<dbReference type="FunCoup" id="H1YXK1">
    <property type="interactions" value="5"/>
</dbReference>
<keyword evidence="8" id="KW-1185">Reference proteome</keyword>
<dbReference type="InParanoid" id="H1YXK1"/>
<evidence type="ECO:0000256" key="3">
    <source>
        <dbReference type="ARBA" id="ARBA00022692"/>
    </source>
</evidence>
<protein>
    <submittedName>
        <fullName evidence="7">Mg2 transporter protein CorA family protein</fullName>
    </submittedName>
</protein>
<keyword evidence="4 6" id="KW-1133">Transmembrane helix</keyword>
<dbReference type="SUPFAM" id="SSF144083">
    <property type="entry name" value="Magnesium transport protein CorA, transmembrane region"/>
    <property type="match status" value="1"/>
</dbReference>
<feature type="transmembrane region" description="Helical" evidence="6">
    <location>
        <begin position="257"/>
        <end position="276"/>
    </location>
</feature>
<name>H1YXK1_9EURY</name>
<organism evidence="7 8">
    <name type="scientific">Methanoplanus limicola DSM 2279</name>
    <dbReference type="NCBI Taxonomy" id="937775"/>
    <lineage>
        <taxon>Archaea</taxon>
        <taxon>Methanobacteriati</taxon>
        <taxon>Methanobacteriota</taxon>
        <taxon>Stenosarchaea group</taxon>
        <taxon>Methanomicrobia</taxon>
        <taxon>Methanomicrobiales</taxon>
        <taxon>Methanomicrobiaceae</taxon>
        <taxon>Methanoplanus</taxon>
    </lineage>
</organism>
<dbReference type="PANTHER" id="PTHR47891:SF2">
    <property type="entry name" value="MAGNESIUM AND COBALT TRANSPORTER"/>
    <property type="match status" value="1"/>
</dbReference>
<dbReference type="PATRIC" id="fig|937775.9.peg.982"/>
<dbReference type="InterPro" id="IPR047199">
    <property type="entry name" value="CorA-like"/>
</dbReference>
<dbReference type="CDD" id="cd12827">
    <property type="entry name" value="EcCorA_ZntB-like_u2"/>
    <property type="match status" value="1"/>
</dbReference>
<dbReference type="HOGENOM" id="CLU_007127_8_1_2"/>
<dbReference type="EMBL" id="CM001436">
    <property type="protein sequence ID" value="EHQ34970.1"/>
    <property type="molecule type" value="Genomic_DNA"/>
</dbReference>
<dbReference type="GO" id="GO:0046873">
    <property type="term" value="F:metal ion transmembrane transporter activity"/>
    <property type="evidence" value="ECO:0007669"/>
    <property type="project" value="InterPro"/>
</dbReference>
<feature type="transmembrane region" description="Helical" evidence="6">
    <location>
        <begin position="288"/>
        <end position="309"/>
    </location>
</feature>
<dbReference type="Pfam" id="PF01544">
    <property type="entry name" value="CorA"/>
    <property type="match status" value="1"/>
</dbReference>
<evidence type="ECO:0000313" key="7">
    <source>
        <dbReference type="EMBL" id="EHQ34970.1"/>
    </source>
</evidence>
<keyword evidence="3 6" id="KW-0812">Transmembrane</keyword>
<comment type="subcellular location">
    <subcellularLocation>
        <location evidence="1">Membrane</location>
        <topology evidence="1">Multi-pass membrane protein</topology>
    </subcellularLocation>
</comment>
<dbReference type="AlphaFoldDB" id="H1YXK1"/>
<dbReference type="SUPFAM" id="SSF143865">
    <property type="entry name" value="CorA soluble domain-like"/>
    <property type="match status" value="1"/>
</dbReference>
<dbReference type="InterPro" id="IPR045861">
    <property type="entry name" value="CorA_cytoplasmic_dom"/>
</dbReference>
<dbReference type="Proteomes" id="UP000005741">
    <property type="component" value="Chromosome"/>
</dbReference>
<dbReference type="Gene3D" id="1.20.58.340">
    <property type="entry name" value="Magnesium transport protein CorA, transmembrane region"/>
    <property type="match status" value="2"/>
</dbReference>
<dbReference type="PANTHER" id="PTHR47891">
    <property type="entry name" value="TRANSPORTER-RELATED"/>
    <property type="match status" value="1"/>
</dbReference>
<dbReference type="OrthoDB" id="115553at2157"/>
<evidence type="ECO:0000256" key="6">
    <source>
        <dbReference type="SAM" id="Phobius"/>
    </source>
</evidence>
<keyword evidence="5 6" id="KW-0472">Membrane</keyword>
<evidence type="ECO:0000256" key="1">
    <source>
        <dbReference type="ARBA" id="ARBA00004141"/>
    </source>
</evidence>
<dbReference type="InterPro" id="IPR002523">
    <property type="entry name" value="MgTranspt_CorA/ZnTranspt_ZntB"/>
</dbReference>
<evidence type="ECO:0000256" key="2">
    <source>
        <dbReference type="ARBA" id="ARBA00009765"/>
    </source>
</evidence>